<keyword evidence="2" id="KW-1133">Transmembrane helix</keyword>
<dbReference type="EMBL" id="FRAA01000002">
    <property type="protein sequence ID" value="SHJ88505.1"/>
    <property type="molecule type" value="Genomic_DNA"/>
</dbReference>
<evidence type="ECO:0000313" key="3">
    <source>
        <dbReference type="EMBL" id="SHJ88505.1"/>
    </source>
</evidence>
<keyword evidence="4" id="KW-1185">Reference proteome</keyword>
<dbReference type="Proteomes" id="UP000184474">
    <property type="component" value="Unassembled WGS sequence"/>
</dbReference>
<keyword evidence="1" id="KW-0802">TPR repeat</keyword>
<sequence length="397" mass="46382">MEALNLIKHHFVHYHNRLHLRRYIYILLVLGVTVPYIGSAQSLPVLNNDKVLSQVERVAYYVYNEYPDSATMLIDKMVVSLPQHPIIPMMRAMNIAWQDQPIRTTSPSFPAHRRQLEQVIALSNKLQEKNPDDLEGLFFEMSAHGLLAEYMAREGSYMKAMSEAKKTYDFITVTMTKTSESPEFYFLAGLYNYFREKYPERHPVYSPFLWFFEPGDKALGLAQLDSAVYQSKIVKAEAHLYTAYIYLRYENDPAKAEFYIKKLLNEYPRNSYVKAKYIESLVLRDDFSTAMPYIKAFLSESRPYYEMCGEVYMGVYFEDVKGSDIQAESYYMKGLETGKKDPTRGEYYKSLAYLGMGRIMERREQLSLAVQYYRKAADVDENDVVTKEARKRLARLD</sequence>
<evidence type="ECO:0000313" key="4">
    <source>
        <dbReference type="Proteomes" id="UP000184474"/>
    </source>
</evidence>
<name>A0A1M6MYH3_REIAG</name>
<dbReference type="PROSITE" id="PS50005">
    <property type="entry name" value="TPR"/>
    <property type="match status" value="1"/>
</dbReference>
<dbReference type="InterPro" id="IPR011990">
    <property type="entry name" value="TPR-like_helical_dom_sf"/>
</dbReference>
<evidence type="ECO:0000256" key="1">
    <source>
        <dbReference type="PROSITE-ProRule" id="PRU00339"/>
    </source>
</evidence>
<feature type="transmembrane region" description="Helical" evidence="2">
    <location>
        <begin position="20"/>
        <end position="38"/>
    </location>
</feature>
<dbReference type="Gene3D" id="1.25.40.10">
    <property type="entry name" value="Tetratricopeptide repeat domain"/>
    <property type="match status" value="1"/>
</dbReference>
<dbReference type="SUPFAM" id="SSF81901">
    <property type="entry name" value="HCP-like"/>
    <property type="match status" value="1"/>
</dbReference>
<protein>
    <submittedName>
        <fullName evidence="3">Uncharacterized protein</fullName>
    </submittedName>
</protein>
<keyword evidence="2" id="KW-0472">Membrane</keyword>
<evidence type="ECO:0000256" key="2">
    <source>
        <dbReference type="SAM" id="Phobius"/>
    </source>
</evidence>
<organism evidence="3 4">
    <name type="scientific">Reichenbachiella agariperforans</name>
    <dbReference type="NCBI Taxonomy" id="156994"/>
    <lineage>
        <taxon>Bacteria</taxon>
        <taxon>Pseudomonadati</taxon>
        <taxon>Bacteroidota</taxon>
        <taxon>Cytophagia</taxon>
        <taxon>Cytophagales</taxon>
        <taxon>Reichenbachiellaceae</taxon>
        <taxon>Reichenbachiella</taxon>
    </lineage>
</organism>
<dbReference type="InterPro" id="IPR019734">
    <property type="entry name" value="TPR_rpt"/>
</dbReference>
<accession>A0A1M6MYH3</accession>
<feature type="repeat" description="TPR" evidence="1">
    <location>
        <begin position="350"/>
        <end position="383"/>
    </location>
</feature>
<reference evidence="4" key="1">
    <citation type="submission" date="2016-11" db="EMBL/GenBank/DDBJ databases">
        <authorList>
            <person name="Varghese N."/>
            <person name="Submissions S."/>
        </authorList>
    </citation>
    <scope>NUCLEOTIDE SEQUENCE [LARGE SCALE GENOMIC DNA]</scope>
    <source>
        <strain evidence="4">DSM 26134</strain>
    </source>
</reference>
<dbReference type="STRING" id="156994.SAMN04488028_1029"/>
<dbReference type="AlphaFoldDB" id="A0A1M6MYH3"/>
<proteinExistence type="predicted"/>
<keyword evidence="2" id="KW-0812">Transmembrane</keyword>
<gene>
    <name evidence="3" type="ORF">SAMN04488028_1029</name>
</gene>